<feature type="region of interest" description="Disordered" evidence="1">
    <location>
        <begin position="34"/>
        <end position="109"/>
    </location>
</feature>
<evidence type="ECO:0000313" key="4">
    <source>
        <dbReference type="Proteomes" id="UP000006038"/>
    </source>
</evidence>
<dbReference type="eggNOG" id="ENOG502R5GY">
    <property type="taxonomic scope" value="Eukaryota"/>
</dbReference>
<dbReference type="EnsemblPlants" id="OB05G14590.1">
    <property type="protein sequence ID" value="OB05G14590.1"/>
    <property type="gene ID" value="OB05G14590"/>
</dbReference>
<organism evidence="3">
    <name type="scientific">Oryza brachyantha</name>
    <name type="common">malo sina</name>
    <dbReference type="NCBI Taxonomy" id="4533"/>
    <lineage>
        <taxon>Eukaryota</taxon>
        <taxon>Viridiplantae</taxon>
        <taxon>Streptophyta</taxon>
        <taxon>Embryophyta</taxon>
        <taxon>Tracheophyta</taxon>
        <taxon>Spermatophyta</taxon>
        <taxon>Magnoliopsida</taxon>
        <taxon>Liliopsida</taxon>
        <taxon>Poales</taxon>
        <taxon>Poaceae</taxon>
        <taxon>BOP clade</taxon>
        <taxon>Oryzoideae</taxon>
        <taxon>Oryzeae</taxon>
        <taxon>Oryzinae</taxon>
        <taxon>Oryza</taxon>
    </lineage>
</organism>
<evidence type="ECO:0000313" key="3">
    <source>
        <dbReference type="EnsemblPlants" id="OB05G14590.1"/>
    </source>
</evidence>
<dbReference type="Gramene" id="OB05G14590.1">
    <property type="protein sequence ID" value="OB05G14590.1"/>
    <property type="gene ID" value="OB05G14590"/>
</dbReference>
<keyword evidence="4" id="KW-1185">Reference proteome</keyword>
<feature type="compositionally biased region" description="Polar residues" evidence="1">
    <location>
        <begin position="100"/>
        <end position="109"/>
    </location>
</feature>
<reference evidence="3" key="1">
    <citation type="journal article" date="2013" name="Nat. Commun.">
        <title>Whole-genome sequencing of Oryza brachyantha reveals mechanisms underlying Oryza genome evolution.</title>
        <authorList>
            <person name="Chen J."/>
            <person name="Huang Q."/>
            <person name="Gao D."/>
            <person name="Wang J."/>
            <person name="Lang Y."/>
            <person name="Liu T."/>
            <person name="Li B."/>
            <person name="Bai Z."/>
            <person name="Luis Goicoechea J."/>
            <person name="Liang C."/>
            <person name="Chen C."/>
            <person name="Zhang W."/>
            <person name="Sun S."/>
            <person name="Liao Y."/>
            <person name="Zhang X."/>
            <person name="Yang L."/>
            <person name="Song C."/>
            <person name="Wang M."/>
            <person name="Shi J."/>
            <person name="Liu G."/>
            <person name="Liu J."/>
            <person name="Zhou H."/>
            <person name="Zhou W."/>
            <person name="Yu Q."/>
            <person name="An N."/>
            <person name="Chen Y."/>
            <person name="Cai Q."/>
            <person name="Wang B."/>
            <person name="Liu B."/>
            <person name="Min J."/>
            <person name="Huang Y."/>
            <person name="Wu H."/>
            <person name="Li Z."/>
            <person name="Zhang Y."/>
            <person name="Yin Y."/>
            <person name="Song W."/>
            <person name="Jiang J."/>
            <person name="Jackson S.A."/>
            <person name="Wing R.A."/>
            <person name="Wang J."/>
            <person name="Chen M."/>
        </authorList>
    </citation>
    <scope>NUCLEOTIDE SEQUENCE [LARGE SCALE GENOMIC DNA]</scope>
    <source>
        <strain evidence="3">cv. IRGC 101232</strain>
    </source>
</reference>
<dbReference type="HOGENOM" id="CLU_145657_0_0_1"/>
<keyword evidence="2" id="KW-0732">Signal</keyword>
<evidence type="ECO:0000256" key="2">
    <source>
        <dbReference type="SAM" id="SignalP"/>
    </source>
</evidence>
<proteinExistence type="predicted"/>
<evidence type="ECO:0000256" key="1">
    <source>
        <dbReference type="SAM" id="MobiDB-lite"/>
    </source>
</evidence>
<dbReference type="AlphaFoldDB" id="J3M4D5"/>
<name>J3M4D5_ORYBR</name>
<feature type="signal peptide" evidence="2">
    <location>
        <begin position="1"/>
        <end position="22"/>
    </location>
</feature>
<accession>J3M4D5</accession>
<feature type="chain" id="PRO_5003774300" evidence="2">
    <location>
        <begin position="23"/>
        <end position="109"/>
    </location>
</feature>
<sequence length="109" mass="11432">MNGIKIAVLVTLIVPLAPRGASLLGNAVAVAVAVAPSPEQQQQQQINPPGSNNGASSAPGGQGAGQQLSWPRKDQSRRTAFTRRRFGTGGFFNDEKRFSPTGSNPLHNL</sequence>
<reference evidence="3" key="2">
    <citation type="submission" date="2013-04" db="UniProtKB">
        <authorList>
            <consortium name="EnsemblPlants"/>
        </authorList>
    </citation>
    <scope>IDENTIFICATION</scope>
</reference>
<dbReference type="Proteomes" id="UP000006038">
    <property type="component" value="Chromosome 5"/>
</dbReference>
<feature type="compositionally biased region" description="Low complexity" evidence="1">
    <location>
        <begin position="34"/>
        <end position="59"/>
    </location>
</feature>
<protein>
    <submittedName>
        <fullName evidence="3">Uncharacterized protein</fullName>
    </submittedName>
</protein>
<dbReference type="OMA" id="CIKIAMV"/>